<comment type="similarity">
    <text evidence="2">Belongs to the LDH/MDH superfamily. LDH family.</text>
</comment>
<dbReference type="EC" id="1.1.1.27" evidence="3 9"/>
<evidence type="ECO:0000313" key="12">
    <source>
        <dbReference type="EMBL" id="KAF7724793.1"/>
    </source>
</evidence>
<sequence length="305" mass="32850">MVVSKIAIIGAGSVGSTIAYAIMLKDVASEVLLVDGVEDVMQGQVFDLKDAGLVSSTKIRAATNQEASQADIIIITAGAKQRKGESRTELIERNYEILTEIIGQMQPIRKDAILLLVANPVDVLTAIAQKLSGLPRKQVIGTGTFLDSSRLRVMLAEVLNVSASAVHAYVLGEHGDTQFVAWDAASVAGKPLLSFPEIQQLDKEEVEKTIARKAMDIIHLKGATYYGIGACAADLCESIILDKREVRPLSVYVERLGAVLSMPAKFGSEGIMEVYEVALTEDEEERLKASAAAIKDIVSKYDSED</sequence>
<evidence type="ECO:0000256" key="9">
    <source>
        <dbReference type="RuleBase" id="RU000496"/>
    </source>
</evidence>
<dbReference type="UniPathway" id="UPA00554">
    <property type="reaction ID" value="UER00611"/>
</dbReference>
<feature type="binding site" evidence="8">
    <location>
        <position position="94"/>
    </location>
    <ligand>
        <name>NAD(+)</name>
        <dbReference type="ChEBI" id="CHEBI:57540"/>
    </ligand>
</feature>
<comment type="caution">
    <text evidence="12">The sequence shown here is derived from an EMBL/GenBank/DDBJ whole genome shotgun (WGS) entry which is preliminary data.</text>
</comment>
<evidence type="ECO:0000259" key="11">
    <source>
        <dbReference type="Pfam" id="PF02866"/>
    </source>
</evidence>
<evidence type="ECO:0000256" key="5">
    <source>
        <dbReference type="ARBA" id="ARBA00023027"/>
    </source>
</evidence>
<feature type="active site" description="Proton acceptor" evidence="7">
    <location>
        <position position="174"/>
    </location>
</feature>
<dbReference type="NCBIfam" id="TIGR01771">
    <property type="entry name" value="L-LDH-NAD"/>
    <property type="match status" value="1"/>
</dbReference>
<evidence type="ECO:0000256" key="4">
    <source>
        <dbReference type="ARBA" id="ARBA00023002"/>
    </source>
</evidence>
<dbReference type="InterPro" id="IPR018177">
    <property type="entry name" value="L-lactate_DH_AS"/>
</dbReference>
<evidence type="ECO:0000256" key="1">
    <source>
        <dbReference type="ARBA" id="ARBA00004843"/>
    </source>
</evidence>
<dbReference type="Proteomes" id="UP000605846">
    <property type="component" value="Unassembled WGS sequence"/>
</dbReference>
<evidence type="ECO:0000256" key="3">
    <source>
        <dbReference type="ARBA" id="ARBA00012967"/>
    </source>
</evidence>
<dbReference type="EMBL" id="JABAYA010000111">
    <property type="protein sequence ID" value="KAF7724793.1"/>
    <property type="molecule type" value="Genomic_DNA"/>
</dbReference>
<dbReference type="SUPFAM" id="SSF51735">
    <property type="entry name" value="NAD(P)-binding Rossmann-fold domains"/>
    <property type="match status" value="1"/>
</dbReference>
<evidence type="ECO:0000313" key="13">
    <source>
        <dbReference type="Proteomes" id="UP000605846"/>
    </source>
</evidence>
<dbReference type="SUPFAM" id="SSF56327">
    <property type="entry name" value="LDH C-terminal domain-like"/>
    <property type="match status" value="1"/>
</dbReference>
<dbReference type="PIRSF" id="PIRSF000102">
    <property type="entry name" value="Lac_mal_DH"/>
    <property type="match status" value="1"/>
</dbReference>
<keyword evidence="13" id="KW-1185">Reference proteome</keyword>
<dbReference type="PANTHER" id="PTHR43128:SF16">
    <property type="entry name" value="L-LACTATE DEHYDROGENASE"/>
    <property type="match status" value="1"/>
</dbReference>
<feature type="domain" description="Lactate/malate dehydrogenase C-terminal" evidence="11">
    <location>
        <begin position="144"/>
        <end position="300"/>
    </location>
</feature>
<evidence type="ECO:0000259" key="10">
    <source>
        <dbReference type="Pfam" id="PF00056"/>
    </source>
</evidence>
<dbReference type="AlphaFoldDB" id="A0A8H7BIU2"/>
<dbReference type="PANTHER" id="PTHR43128">
    <property type="entry name" value="L-2-HYDROXYCARBOXYLATE DEHYDROGENASE (NAD(P)(+))"/>
    <property type="match status" value="1"/>
</dbReference>
<dbReference type="PRINTS" id="PR00086">
    <property type="entry name" value="LLDHDRGNASE"/>
</dbReference>
<dbReference type="CDD" id="cd00300">
    <property type="entry name" value="LDH_like"/>
    <property type="match status" value="1"/>
</dbReference>
<reference evidence="12" key="1">
    <citation type="submission" date="2020-01" db="EMBL/GenBank/DDBJ databases">
        <title>Genome Sequencing of Three Apophysomyces-Like Fungal Strains Confirms a Novel Fungal Genus in the Mucoromycota with divergent Burkholderia-like Endosymbiotic Bacteria.</title>
        <authorList>
            <person name="Stajich J.E."/>
            <person name="Macias A.M."/>
            <person name="Carter-House D."/>
            <person name="Lovett B."/>
            <person name="Kasson L.R."/>
            <person name="Berry K."/>
            <person name="Grigoriev I."/>
            <person name="Chang Y."/>
            <person name="Spatafora J."/>
            <person name="Kasson M.T."/>
        </authorList>
    </citation>
    <scope>NUCLEOTIDE SEQUENCE</scope>
    <source>
        <strain evidence="12">NRRL A-21654</strain>
    </source>
</reference>
<comment type="pathway">
    <text evidence="1 9">Fermentation; pyruvate fermentation to lactate; (S)-lactate from pyruvate: step 1/1.</text>
</comment>
<dbReference type="InterPro" id="IPR015955">
    <property type="entry name" value="Lactate_DH/Glyco_Ohase_4_C"/>
</dbReference>
<organism evidence="12 13">
    <name type="scientific">Apophysomyces ossiformis</name>
    <dbReference type="NCBI Taxonomy" id="679940"/>
    <lineage>
        <taxon>Eukaryota</taxon>
        <taxon>Fungi</taxon>
        <taxon>Fungi incertae sedis</taxon>
        <taxon>Mucoromycota</taxon>
        <taxon>Mucoromycotina</taxon>
        <taxon>Mucoromycetes</taxon>
        <taxon>Mucorales</taxon>
        <taxon>Mucorineae</taxon>
        <taxon>Mucoraceae</taxon>
        <taxon>Apophysomyces</taxon>
    </lineage>
</organism>
<dbReference type="GO" id="GO:0006089">
    <property type="term" value="P:lactate metabolic process"/>
    <property type="evidence" value="ECO:0007669"/>
    <property type="project" value="TreeGrafter"/>
</dbReference>
<protein>
    <recommendedName>
        <fullName evidence="3 9">L-lactate dehydrogenase</fullName>
        <ecNumber evidence="3 9">1.1.1.27</ecNumber>
    </recommendedName>
</protein>
<gene>
    <name evidence="12" type="ORF">EC973_000750</name>
</gene>
<name>A0A8H7BIU2_9FUNG</name>
<dbReference type="Gene3D" id="3.40.50.720">
    <property type="entry name" value="NAD(P)-binding Rossmann-like Domain"/>
    <property type="match status" value="1"/>
</dbReference>
<feature type="domain" description="Lactate/malate dehydrogenase N-terminal" evidence="10">
    <location>
        <begin position="5"/>
        <end position="141"/>
    </location>
</feature>
<dbReference type="Pfam" id="PF02866">
    <property type="entry name" value="Ldh_1_C"/>
    <property type="match status" value="1"/>
</dbReference>
<evidence type="ECO:0000256" key="7">
    <source>
        <dbReference type="PIRSR" id="PIRSR000102-1"/>
    </source>
</evidence>
<dbReference type="OrthoDB" id="6270329at2759"/>
<proteinExistence type="inferred from homology"/>
<dbReference type="InterPro" id="IPR011304">
    <property type="entry name" value="L-lactate_DH"/>
</dbReference>
<dbReference type="Pfam" id="PF00056">
    <property type="entry name" value="Ldh_1_N"/>
    <property type="match status" value="1"/>
</dbReference>
<dbReference type="GO" id="GO:0005737">
    <property type="term" value="C:cytoplasm"/>
    <property type="evidence" value="ECO:0007669"/>
    <property type="project" value="InterPro"/>
</dbReference>
<evidence type="ECO:0000256" key="8">
    <source>
        <dbReference type="PIRSR" id="PIRSR000102-3"/>
    </source>
</evidence>
<dbReference type="InterPro" id="IPR022383">
    <property type="entry name" value="Lactate/malate_DH_C"/>
</dbReference>
<dbReference type="InterPro" id="IPR036291">
    <property type="entry name" value="NAD(P)-bd_dom_sf"/>
</dbReference>
<feature type="binding site" evidence="8">
    <location>
        <position position="35"/>
    </location>
    <ligand>
        <name>NAD(+)</name>
        <dbReference type="ChEBI" id="CHEBI:57540"/>
    </ligand>
</feature>
<accession>A0A8H7BIU2</accession>
<dbReference type="InterPro" id="IPR001557">
    <property type="entry name" value="L-lactate/malate_DH"/>
</dbReference>
<comment type="catalytic activity">
    <reaction evidence="6 9">
        <text>(S)-lactate + NAD(+) = pyruvate + NADH + H(+)</text>
        <dbReference type="Rhea" id="RHEA:23444"/>
        <dbReference type="ChEBI" id="CHEBI:15361"/>
        <dbReference type="ChEBI" id="CHEBI:15378"/>
        <dbReference type="ChEBI" id="CHEBI:16651"/>
        <dbReference type="ChEBI" id="CHEBI:57540"/>
        <dbReference type="ChEBI" id="CHEBI:57945"/>
        <dbReference type="EC" id="1.1.1.27"/>
    </reaction>
</comment>
<keyword evidence="5 8" id="KW-0520">NAD</keyword>
<dbReference type="InterPro" id="IPR001236">
    <property type="entry name" value="Lactate/malate_DH_N"/>
</dbReference>
<keyword evidence="4 9" id="KW-0560">Oxidoreductase</keyword>
<feature type="binding site" evidence="8">
    <location>
        <begin position="10"/>
        <end position="15"/>
    </location>
    <ligand>
        <name>NAD(+)</name>
        <dbReference type="ChEBI" id="CHEBI:57540"/>
    </ligand>
</feature>
<feature type="binding site" evidence="8">
    <location>
        <begin position="117"/>
        <end position="119"/>
    </location>
    <ligand>
        <name>NAD(+)</name>
        <dbReference type="ChEBI" id="CHEBI:57540"/>
    </ligand>
</feature>
<dbReference type="GO" id="GO:0004459">
    <property type="term" value="F:L-lactate dehydrogenase (NAD+) activity"/>
    <property type="evidence" value="ECO:0007669"/>
    <property type="project" value="UniProtKB-EC"/>
</dbReference>
<dbReference type="Gene3D" id="3.90.110.10">
    <property type="entry name" value="Lactate dehydrogenase/glycoside hydrolase, family 4, C-terminal"/>
    <property type="match status" value="1"/>
</dbReference>
<evidence type="ECO:0000256" key="6">
    <source>
        <dbReference type="ARBA" id="ARBA00049258"/>
    </source>
</evidence>
<dbReference type="PROSITE" id="PS00064">
    <property type="entry name" value="L_LDH"/>
    <property type="match status" value="1"/>
</dbReference>
<evidence type="ECO:0000256" key="2">
    <source>
        <dbReference type="ARBA" id="ARBA00006054"/>
    </source>
</evidence>